<reference evidence="1" key="1">
    <citation type="submission" date="2021-02" db="EMBL/GenBank/DDBJ databases">
        <authorList>
            <person name="Dougan E. K."/>
            <person name="Rhodes N."/>
            <person name="Thang M."/>
            <person name="Chan C."/>
        </authorList>
    </citation>
    <scope>NUCLEOTIDE SEQUENCE</scope>
</reference>
<dbReference type="Pfam" id="PF11913">
    <property type="entry name" value="DUF3431"/>
    <property type="match status" value="2"/>
</dbReference>
<keyword evidence="2" id="KW-1185">Reference proteome</keyword>
<sequence>MPIEYKKDDPTVALLRDSESFLQKKLDLQSELALLLESASIKHLHKAAGSLDNKVQIVVTRAGEDVRWLDMFQDVPTVLYNRAGSDTFLPTPRSNLVVVVQKNEGREDESMMHHIVTNYDSLAEVTVFLQGWPFVHCPGLETTVRRVVAAMLKPDLLITLQGGGGAKLGLAPIAASFWEYSLPDGLLGLATQLAERHLPFNHEAEAKKFATEMYNQTCSAILGGRVCPSHQWTAEGAQWAVSRERILQQPKQLYENAIQLGEGYEKKFRGLVLEALWPIIWGETGWEPAGVTFYGRTGMASNHSSSVGRHCEMDNGKKTLLFSCEERMAFCELNDRKTGSSPSAEFVSHRQDFQISDQDHSSNWSMVAELGPVLFGSATFTPSLGLVGANHQLPNFLPIIVQSGGSSKELKLEPMDSDAGPAVRWTITEEKSGDDLAYHFSAPNGYLGCDPVTGIARLSDEKAQWKITPLISGWSQLTSAQGKLNLRRQDGGQLVCIKDQPENAYNESTFMISLKSRMV</sequence>
<gene>
    <name evidence="1" type="ORF">PGLA1383_LOCUS50403</name>
</gene>
<dbReference type="EMBL" id="CAJNNV010031132">
    <property type="protein sequence ID" value="CAE8634786.1"/>
    <property type="molecule type" value="Genomic_DNA"/>
</dbReference>
<dbReference type="PANTHER" id="PTHR37490:SF2">
    <property type="match status" value="1"/>
</dbReference>
<organism evidence="1 2">
    <name type="scientific">Polarella glacialis</name>
    <name type="common">Dinoflagellate</name>
    <dbReference type="NCBI Taxonomy" id="89957"/>
    <lineage>
        <taxon>Eukaryota</taxon>
        <taxon>Sar</taxon>
        <taxon>Alveolata</taxon>
        <taxon>Dinophyceae</taxon>
        <taxon>Suessiales</taxon>
        <taxon>Suessiaceae</taxon>
        <taxon>Polarella</taxon>
    </lineage>
</organism>
<dbReference type="InterPro" id="IPR021838">
    <property type="entry name" value="DUF3431"/>
</dbReference>
<comment type="caution">
    <text evidence="1">The sequence shown here is derived from an EMBL/GenBank/DDBJ whole genome shotgun (WGS) entry which is preliminary data.</text>
</comment>
<dbReference type="Proteomes" id="UP000654075">
    <property type="component" value="Unassembled WGS sequence"/>
</dbReference>
<evidence type="ECO:0000313" key="2">
    <source>
        <dbReference type="Proteomes" id="UP000654075"/>
    </source>
</evidence>
<dbReference type="OrthoDB" id="28755at2759"/>
<proteinExistence type="predicted"/>
<protein>
    <submittedName>
        <fullName evidence="1">Uncharacterized protein</fullName>
    </submittedName>
</protein>
<evidence type="ECO:0000313" key="1">
    <source>
        <dbReference type="EMBL" id="CAE8634786.1"/>
    </source>
</evidence>
<dbReference type="PANTHER" id="PTHR37490">
    <property type="entry name" value="EXPRESSED PROTEIN"/>
    <property type="match status" value="1"/>
</dbReference>
<name>A0A813HB21_POLGL</name>
<accession>A0A813HB21</accession>
<dbReference type="AlphaFoldDB" id="A0A813HB21"/>